<proteinExistence type="inferred from homology"/>
<feature type="transmembrane region" description="Helical" evidence="8">
    <location>
        <begin position="271"/>
        <end position="293"/>
    </location>
</feature>
<evidence type="ECO:0000256" key="5">
    <source>
        <dbReference type="ARBA" id="ARBA00022692"/>
    </source>
</evidence>
<evidence type="ECO:0000256" key="7">
    <source>
        <dbReference type="ARBA" id="ARBA00023136"/>
    </source>
</evidence>
<evidence type="ECO:0000256" key="6">
    <source>
        <dbReference type="ARBA" id="ARBA00022989"/>
    </source>
</evidence>
<dbReference type="STRING" id="41431.PCC8801_3035"/>
<comment type="similarity">
    <text evidence="2">Belongs to the binding-protein-dependent transport system permease family. FecCD subfamily.</text>
</comment>
<keyword evidence="4" id="KW-1003">Cell membrane</keyword>
<gene>
    <name evidence="9" type="ordered locus">PCC8801_3035</name>
</gene>
<dbReference type="InterPro" id="IPR037294">
    <property type="entry name" value="ABC_BtuC-like"/>
</dbReference>
<dbReference type="Proteomes" id="UP000008204">
    <property type="component" value="Chromosome"/>
</dbReference>
<feature type="transmembrane region" description="Helical" evidence="8">
    <location>
        <begin position="55"/>
        <end position="74"/>
    </location>
</feature>
<organism evidence="9 10">
    <name type="scientific">Rippkaea orientalis (strain PCC 8801 / RF-1)</name>
    <name type="common">Cyanothece sp. (strain PCC 8801)</name>
    <dbReference type="NCBI Taxonomy" id="41431"/>
    <lineage>
        <taxon>Bacteria</taxon>
        <taxon>Bacillati</taxon>
        <taxon>Cyanobacteriota</taxon>
        <taxon>Cyanophyceae</taxon>
        <taxon>Oscillatoriophycideae</taxon>
        <taxon>Chroococcales</taxon>
        <taxon>Aphanothecaceae</taxon>
        <taxon>Rippkaea</taxon>
        <taxon>Rippkaea orientalis</taxon>
    </lineage>
</organism>
<dbReference type="AlphaFoldDB" id="B7JWH4"/>
<keyword evidence="10" id="KW-1185">Reference proteome</keyword>
<dbReference type="GO" id="GO:0033214">
    <property type="term" value="P:siderophore-iron import into cell"/>
    <property type="evidence" value="ECO:0007669"/>
    <property type="project" value="TreeGrafter"/>
</dbReference>
<feature type="transmembrane region" description="Helical" evidence="8">
    <location>
        <begin position="80"/>
        <end position="102"/>
    </location>
</feature>
<feature type="transmembrane region" description="Helical" evidence="8">
    <location>
        <begin position="230"/>
        <end position="259"/>
    </location>
</feature>
<dbReference type="PANTHER" id="PTHR30472:SF1">
    <property type="entry name" value="FE(3+) DICITRATE TRANSPORT SYSTEM PERMEASE PROTEIN FECC-RELATED"/>
    <property type="match status" value="1"/>
</dbReference>
<protein>
    <submittedName>
        <fullName evidence="9">Transport system permease protein</fullName>
    </submittedName>
</protein>
<evidence type="ECO:0000256" key="1">
    <source>
        <dbReference type="ARBA" id="ARBA00004651"/>
    </source>
</evidence>
<feature type="transmembrane region" description="Helical" evidence="8">
    <location>
        <begin position="109"/>
        <end position="129"/>
    </location>
</feature>
<dbReference type="SUPFAM" id="SSF81345">
    <property type="entry name" value="ABC transporter involved in vitamin B12 uptake, BtuC"/>
    <property type="match status" value="1"/>
</dbReference>
<dbReference type="EMBL" id="CP001287">
    <property type="protein sequence ID" value="ACK67019.1"/>
    <property type="molecule type" value="Genomic_DNA"/>
</dbReference>
<dbReference type="OrthoDB" id="9811721at2"/>
<dbReference type="GO" id="GO:0005886">
    <property type="term" value="C:plasma membrane"/>
    <property type="evidence" value="ECO:0007669"/>
    <property type="project" value="UniProtKB-SubCell"/>
</dbReference>
<evidence type="ECO:0000256" key="3">
    <source>
        <dbReference type="ARBA" id="ARBA00022448"/>
    </source>
</evidence>
<dbReference type="FunFam" id="1.10.3470.10:FF:000001">
    <property type="entry name" value="Vitamin B12 ABC transporter permease BtuC"/>
    <property type="match status" value="1"/>
</dbReference>
<dbReference type="eggNOG" id="COG0609">
    <property type="taxonomic scope" value="Bacteria"/>
</dbReference>
<evidence type="ECO:0000313" key="10">
    <source>
        <dbReference type="Proteomes" id="UP000008204"/>
    </source>
</evidence>
<dbReference type="RefSeq" id="WP_012596281.1">
    <property type="nucleotide sequence ID" value="NC_011726.1"/>
</dbReference>
<feature type="transmembrane region" description="Helical" evidence="8">
    <location>
        <begin position="183"/>
        <end position="203"/>
    </location>
</feature>
<dbReference type="GO" id="GO:0022857">
    <property type="term" value="F:transmembrane transporter activity"/>
    <property type="evidence" value="ECO:0007669"/>
    <property type="project" value="InterPro"/>
</dbReference>
<dbReference type="CDD" id="cd06550">
    <property type="entry name" value="TM_ABC_iron-siderophores_like"/>
    <property type="match status" value="1"/>
</dbReference>
<keyword evidence="3" id="KW-0813">Transport</keyword>
<keyword evidence="7 8" id="KW-0472">Membrane</keyword>
<evidence type="ECO:0000313" key="9">
    <source>
        <dbReference type="EMBL" id="ACK67019.1"/>
    </source>
</evidence>
<reference evidence="10" key="1">
    <citation type="journal article" date="2011" name="MBio">
        <title>Novel metabolic attributes of the genus Cyanothece, comprising a group of unicellular nitrogen-fixing Cyanobacteria.</title>
        <authorList>
            <person name="Bandyopadhyay A."/>
            <person name="Elvitigala T."/>
            <person name="Welsh E."/>
            <person name="Stockel J."/>
            <person name="Liberton M."/>
            <person name="Min H."/>
            <person name="Sherman L.A."/>
            <person name="Pakrasi H.B."/>
        </authorList>
    </citation>
    <scope>NUCLEOTIDE SEQUENCE [LARGE SCALE GENOMIC DNA]</scope>
    <source>
        <strain evidence="10">PCC 8801</strain>
    </source>
</reference>
<dbReference type="Gene3D" id="1.10.3470.10">
    <property type="entry name" value="ABC transporter involved in vitamin B12 uptake, BtuC"/>
    <property type="match status" value="1"/>
</dbReference>
<feature type="transmembrane region" description="Helical" evidence="8">
    <location>
        <begin position="141"/>
        <end position="162"/>
    </location>
</feature>
<evidence type="ECO:0000256" key="4">
    <source>
        <dbReference type="ARBA" id="ARBA00022475"/>
    </source>
</evidence>
<name>B7JWH4_RIPO1</name>
<dbReference type="PANTHER" id="PTHR30472">
    <property type="entry name" value="FERRIC ENTEROBACTIN TRANSPORT SYSTEM PERMEASE PROTEIN"/>
    <property type="match status" value="1"/>
</dbReference>
<keyword evidence="5 8" id="KW-0812">Transmembrane</keyword>
<dbReference type="HOGENOM" id="CLU_013016_1_0_3"/>
<dbReference type="Pfam" id="PF01032">
    <property type="entry name" value="FecCD"/>
    <property type="match status" value="1"/>
</dbReference>
<feature type="transmembrane region" description="Helical" evidence="8">
    <location>
        <begin position="299"/>
        <end position="317"/>
    </location>
</feature>
<keyword evidence="6 8" id="KW-1133">Transmembrane helix</keyword>
<sequence length="322" mass="34287">MLFCLSGCFLIIALALNLRLGVTNISFLSIYQALFAFDGSTEHLIIRTVRLPRSLIAVFVGAALAVAGTLMQGITRNPLASPSILGINAGAAFAVVLATLIMAGHSLSLYAGFAFLGAAITAILVYSVASLGRGGITPLNLTLAGAALSAFFASLTSGILIISQRTLEEIRFWLAGSVTGRDLDLFFQILPYFLIGLLLAFLLGKQLTILSFGEDIAQGLGQETTWIKSLAAISIVLLAGSSVAIAGPISFIGLIIPHLTRFLVGLDYRWIIPYSALLGAILLVFTDTISRFIIPPQEIPVGLVMPLVGTPFFIYLTRWKVK</sequence>
<comment type="subcellular location">
    <subcellularLocation>
        <location evidence="1">Cell membrane</location>
        <topology evidence="1">Multi-pass membrane protein</topology>
    </subcellularLocation>
</comment>
<dbReference type="KEGG" id="cyp:PCC8801_3035"/>
<evidence type="ECO:0000256" key="2">
    <source>
        <dbReference type="ARBA" id="ARBA00007935"/>
    </source>
</evidence>
<dbReference type="InterPro" id="IPR000522">
    <property type="entry name" value="ABC_transptr_permease_BtuC"/>
</dbReference>
<accession>B7JWH4</accession>
<evidence type="ECO:0000256" key="8">
    <source>
        <dbReference type="SAM" id="Phobius"/>
    </source>
</evidence>